<gene>
    <name evidence="3" type="ORF">ACFFF6_14170</name>
</gene>
<dbReference type="RefSeq" id="WP_376981827.1">
    <property type="nucleotide sequence ID" value="NZ_JBHLSV010000019.1"/>
</dbReference>
<name>A0ABV6REC2_9MICO</name>
<sequence>MIVDPARPRAGRTSGPPRRTLLRALPAAVLGIGALSACTHASERLDAESNAVPQVDLSGIEKVPEIAALVPEDIRARGELVNGAALNYAPGEFIGDDGTAIGYDIDILAAIGRVLGLATRTEAAVFAQIIPAIGTTYDVGMSSFTINAERLEAVTMVSYFQAGISYAVKTGNPYDIDPAQLCGARVALQVGTFQEELAIERSAQCREDGRRAFDILAYASNSDAATNVAGGKADILMADSPVTAYAIIRSRGTLEAIGEVEESALNGIVVAKDQPELAEAIRAAVQHLIDSGDMERILAAWGNESGMIPTAEVNPEP</sequence>
<dbReference type="Proteomes" id="UP001589793">
    <property type="component" value="Unassembled WGS sequence"/>
</dbReference>
<dbReference type="SMART" id="SM00062">
    <property type="entry name" value="PBPb"/>
    <property type="match status" value="1"/>
</dbReference>
<dbReference type="SUPFAM" id="SSF53850">
    <property type="entry name" value="Periplasmic binding protein-like II"/>
    <property type="match status" value="1"/>
</dbReference>
<dbReference type="Pfam" id="PF00497">
    <property type="entry name" value="SBP_bac_3"/>
    <property type="match status" value="1"/>
</dbReference>
<keyword evidence="4" id="KW-1185">Reference proteome</keyword>
<evidence type="ECO:0000256" key="1">
    <source>
        <dbReference type="ARBA" id="ARBA00022729"/>
    </source>
</evidence>
<dbReference type="InterPro" id="IPR001638">
    <property type="entry name" value="Solute-binding_3/MltF_N"/>
</dbReference>
<comment type="caution">
    <text evidence="3">The sequence shown here is derived from an EMBL/GenBank/DDBJ whole genome shotgun (WGS) entry which is preliminary data.</text>
</comment>
<dbReference type="Gene3D" id="3.40.190.10">
    <property type="entry name" value="Periplasmic binding protein-like II"/>
    <property type="match status" value="2"/>
</dbReference>
<evidence type="ECO:0000313" key="4">
    <source>
        <dbReference type="Proteomes" id="UP001589793"/>
    </source>
</evidence>
<dbReference type="PANTHER" id="PTHR35936:SF17">
    <property type="entry name" value="ARGININE-BINDING EXTRACELLULAR PROTEIN ARTP"/>
    <property type="match status" value="1"/>
</dbReference>
<evidence type="ECO:0000313" key="3">
    <source>
        <dbReference type="EMBL" id="MFC0675106.1"/>
    </source>
</evidence>
<keyword evidence="1" id="KW-0732">Signal</keyword>
<dbReference type="EMBL" id="JBHLSV010000019">
    <property type="protein sequence ID" value="MFC0675106.1"/>
    <property type="molecule type" value="Genomic_DNA"/>
</dbReference>
<evidence type="ECO:0000259" key="2">
    <source>
        <dbReference type="SMART" id="SM00062"/>
    </source>
</evidence>
<feature type="domain" description="Solute-binding protein family 3/N-terminal" evidence="2">
    <location>
        <begin position="79"/>
        <end position="305"/>
    </location>
</feature>
<dbReference type="PANTHER" id="PTHR35936">
    <property type="entry name" value="MEMBRANE-BOUND LYTIC MUREIN TRANSGLYCOSYLASE F"/>
    <property type="match status" value="1"/>
</dbReference>
<dbReference type="CDD" id="cd01004">
    <property type="entry name" value="PBP2_MidA_like"/>
    <property type="match status" value="1"/>
</dbReference>
<organism evidence="3 4">
    <name type="scientific">Brachybacterium hainanense</name>
    <dbReference type="NCBI Taxonomy" id="1541174"/>
    <lineage>
        <taxon>Bacteria</taxon>
        <taxon>Bacillati</taxon>
        <taxon>Actinomycetota</taxon>
        <taxon>Actinomycetes</taxon>
        <taxon>Micrococcales</taxon>
        <taxon>Dermabacteraceae</taxon>
        <taxon>Brachybacterium</taxon>
    </lineage>
</organism>
<accession>A0ABV6REC2</accession>
<proteinExistence type="predicted"/>
<reference evidence="3 4" key="1">
    <citation type="submission" date="2024-09" db="EMBL/GenBank/DDBJ databases">
        <authorList>
            <person name="Sun Q."/>
            <person name="Mori K."/>
        </authorList>
    </citation>
    <scope>NUCLEOTIDE SEQUENCE [LARGE SCALE GENOMIC DNA]</scope>
    <source>
        <strain evidence="3 4">CICC 10874</strain>
    </source>
</reference>
<protein>
    <submittedName>
        <fullName evidence="3">ABC transporter substrate-binding protein</fullName>
    </submittedName>
</protein>